<dbReference type="EMBL" id="AP018495">
    <property type="protein sequence ID" value="BBI30535.1"/>
    <property type="molecule type" value="Genomic_DNA"/>
</dbReference>
<accession>A0A3T1CXM4</accession>
<dbReference type="KEGG" id="vg:80540887"/>
<proteinExistence type="predicted"/>
<sequence>MQSDEPTIIYPMRALQFEITELAFDYPLGAYGRRHNKKRRYIGQKIPKLVGLPPIDLHQATLEPCRRDNFSLVGNRRMSPFAIKSLL</sequence>
<dbReference type="Proteomes" id="UP001161669">
    <property type="component" value="Segment"/>
</dbReference>
<evidence type="ECO:0000313" key="1">
    <source>
        <dbReference type="EMBL" id="BBI30535.1"/>
    </source>
</evidence>
<reference evidence="2" key="1">
    <citation type="journal article" date="2019" name="J. Virol.">
        <title>Medusavirus, a novel large DNA virus discovered from hot spring water.</title>
        <authorList>
            <person name="Yoshikawa G."/>
            <person name="Blanc-Mathieu R."/>
            <person name="Song C."/>
            <person name="Kayama Y."/>
            <person name="Mochizuki T."/>
            <person name="Murata K."/>
            <person name="Ogata H."/>
            <person name="Takemura M."/>
        </authorList>
    </citation>
    <scope>NUCLEOTIDE SEQUENCE [LARGE SCALE GENOMIC DNA]</scope>
</reference>
<name>A0A3T1CXM4_9VIRU</name>
<organism evidence="1 2">
    <name type="scientific">Acanthamoeba castellanii medusavirus J1</name>
    <dbReference type="NCBI Taxonomy" id="3114988"/>
    <lineage>
        <taxon>Viruses</taxon>
        <taxon>Varidnaviria</taxon>
        <taxon>Bamfordvirae</taxon>
        <taxon>Nucleocytoviricota</taxon>
        <taxon>Megaviricetes</taxon>
        <taxon>Mamonoviridae</taxon>
        <taxon>Medusavirus</taxon>
        <taxon>Medusavirus medusae</taxon>
    </lineage>
</organism>
<protein>
    <submittedName>
        <fullName evidence="1">Uncharacterized protein</fullName>
    </submittedName>
</protein>
<evidence type="ECO:0000313" key="2">
    <source>
        <dbReference type="Proteomes" id="UP001161669"/>
    </source>
</evidence>
<keyword evidence="2" id="KW-1185">Reference proteome</keyword>